<dbReference type="InterPro" id="IPR036429">
    <property type="entry name" value="SpoA-like_sf"/>
</dbReference>
<feature type="domain" description="Flagellar motor switch protein FliN-like C-terminal" evidence="1">
    <location>
        <begin position="226"/>
        <end position="292"/>
    </location>
</feature>
<keyword evidence="2" id="KW-0966">Cell projection</keyword>
<organism evidence="2 3">
    <name type="scientific">Roseitalea porphyridii</name>
    <dbReference type="NCBI Taxonomy" id="1852022"/>
    <lineage>
        <taxon>Bacteria</taxon>
        <taxon>Pseudomonadati</taxon>
        <taxon>Pseudomonadota</taxon>
        <taxon>Alphaproteobacteria</taxon>
        <taxon>Hyphomicrobiales</taxon>
        <taxon>Ahrensiaceae</taxon>
        <taxon>Roseitalea</taxon>
    </lineage>
</organism>
<keyword evidence="3" id="KW-1185">Reference proteome</keyword>
<dbReference type="GeneID" id="90767160"/>
<evidence type="ECO:0000313" key="3">
    <source>
        <dbReference type="Proteomes" id="UP000293719"/>
    </source>
</evidence>
<protein>
    <submittedName>
        <fullName evidence="2">Flagellar motor switch protein FliM</fullName>
    </submittedName>
</protein>
<keyword evidence="2" id="KW-0282">Flagellum</keyword>
<accession>A0A4P6UZC1</accession>
<dbReference type="InterPro" id="IPR001543">
    <property type="entry name" value="FliN-like_C"/>
</dbReference>
<dbReference type="Gene3D" id="2.30.330.10">
    <property type="entry name" value="SpoA-like"/>
    <property type="match status" value="1"/>
</dbReference>
<dbReference type="OrthoDB" id="8273530at2"/>
<dbReference type="Pfam" id="PF01052">
    <property type="entry name" value="FliMN_C"/>
    <property type="match status" value="1"/>
</dbReference>
<dbReference type="AlphaFoldDB" id="A0A4P6UZC1"/>
<evidence type="ECO:0000313" key="2">
    <source>
        <dbReference type="EMBL" id="QBK30477.1"/>
    </source>
</evidence>
<dbReference type="EMBL" id="CP036532">
    <property type="protein sequence ID" value="QBK30477.1"/>
    <property type="molecule type" value="Genomic_DNA"/>
</dbReference>
<dbReference type="Proteomes" id="UP000293719">
    <property type="component" value="Chromosome"/>
</dbReference>
<reference evidence="2 3" key="1">
    <citation type="journal article" date="2017" name="Int. J. Syst. Evol. Microbiol.">
        <title>Roseitalea porphyridii gen. nov., sp. nov., isolated from a red alga, and reclassification of Hoeflea suaedae Chung et al. 2013 as Pseudohoeflea suaedae gen. nov., comb. nov.</title>
        <authorList>
            <person name="Hyeon J.W."/>
            <person name="Jeong S.E."/>
            <person name="Baek K."/>
            <person name="Jeon C.O."/>
        </authorList>
    </citation>
    <scope>NUCLEOTIDE SEQUENCE [LARGE SCALE GENOMIC DNA]</scope>
    <source>
        <strain evidence="2 3">MA7-20</strain>
    </source>
</reference>
<sequence length="312" mass="33573">MSSIAQRYDLSAEDRDVVDRILRKRVSEDAVRQVIKRMGTTFGAHMDARLRTLSPELGFAFQAGGQPPGAQKPAASDHSVGLTFHYPEEQCRLILHLDREGANLLDSALLGADPEMELPAATGPVSHLELGVLHTVTEAANRTRQTDQPLLGFNRVNVHRGDDAALANTSGDALATLTFSLTFGVNRVWCWLDIPHRLLIELSARLAEIEAAAARSRERRGFNVPDFTIDVDVVLPLEGMTLEQIARLKPGDVIEGATAGGGAVVRAKGRNLFAGQIGRLGQANAARVTGPIAPLTAAIEAHVQQHSRKGGK</sequence>
<evidence type="ECO:0000259" key="1">
    <source>
        <dbReference type="Pfam" id="PF01052"/>
    </source>
</evidence>
<proteinExistence type="predicted"/>
<dbReference type="KEGG" id="rpod:E0E05_07620"/>
<dbReference type="SUPFAM" id="SSF101801">
    <property type="entry name" value="Surface presentation of antigens (SPOA)"/>
    <property type="match status" value="1"/>
</dbReference>
<keyword evidence="2" id="KW-0969">Cilium</keyword>
<dbReference type="RefSeq" id="WP_131616169.1">
    <property type="nucleotide sequence ID" value="NZ_CP036532.1"/>
</dbReference>
<name>A0A4P6UZC1_9HYPH</name>
<gene>
    <name evidence="2" type="ORF">E0E05_07620</name>
</gene>